<sequence length="331" mass="36785">MEKNHRKQIIPGLGEVSEETGFIFLDACSDGFYNVNKDGVISIISTGDKKVEFIVFEDRTIAYVGSGMGYPAYYPVLPVKYRKPVKAVLMDLDGTTVRSEEFWIWIISKTVSSLLDKPEFELENQDIPFVSGHSVSEHLRYCLNKYCPEKSLEEARNYYFKHTHHEMGEIMKGRGKKGAFTPSPGIKDFLYELKAMDVKLGLVTSGLYEKAYPEILSAFDTLGMGDPSDFYDCIITAGYPLRKGTPGTLGELSPKPHPWLYAETCRVGLGIDFSERNSVIGIEDSGAGISSVRLAGFTTVGISGGNIIESGTKGLCDYYCKSFDEIMKLIK</sequence>
<dbReference type="eggNOG" id="COG0637">
    <property type="taxonomic scope" value="Bacteria"/>
</dbReference>
<protein>
    <submittedName>
        <fullName evidence="1">Putative phosphatase/phosphohexomutase</fullName>
    </submittedName>
</protein>
<dbReference type="SFLD" id="SFLDS00003">
    <property type="entry name" value="Haloacid_Dehalogenase"/>
    <property type="match status" value="1"/>
</dbReference>
<name>S0FQF3_RUMCE</name>
<dbReference type="PANTHER" id="PTHR43434">
    <property type="entry name" value="PHOSPHOGLYCOLATE PHOSPHATASE"/>
    <property type="match status" value="1"/>
</dbReference>
<dbReference type="InterPro" id="IPR036412">
    <property type="entry name" value="HAD-like_sf"/>
</dbReference>
<dbReference type="InterPro" id="IPR050155">
    <property type="entry name" value="HAD-like_hydrolase_sf"/>
</dbReference>
<dbReference type="AlphaFoldDB" id="S0FQF3"/>
<dbReference type="CDD" id="cd07505">
    <property type="entry name" value="HAD_BPGM-like"/>
    <property type="match status" value="1"/>
</dbReference>
<dbReference type="Pfam" id="PF13419">
    <property type="entry name" value="HAD_2"/>
    <property type="match status" value="1"/>
</dbReference>
<dbReference type="Gene3D" id="1.10.150.240">
    <property type="entry name" value="Putative phosphatase, domain 2"/>
    <property type="match status" value="1"/>
</dbReference>
<dbReference type="RefSeq" id="WP_004623015.1">
    <property type="nucleotide sequence ID" value="NZ_AORV01000007.1"/>
</dbReference>
<organism evidence="1 2">
    <name type="scientific">Ruminiclostridium cellobioparum subsp. termitidis CT1112</name>
    <dbReference type="NCBI Taxonomy" id="1195236"/>
    <lineage>
        <taxon>Bacteria</taxon>
        <taxon>Bacillati</taxon>
        <taxon>Bacillota</taxon>
        <taxon>Clostridia</taxon>
        <taxon>Eubacteriales</taxon>
        <taxon>Oscillospiraceae</taxon>
        <taxon>Ruminiclostridium</taxon>
    </lineage>
</organism>
<dbReference type="STRING" id="1195236.CTER_4163"/>
<dbReference type="InterPro" id="IPR041492">
    <property type="entry name" value="HAD_2"/>
</dbReference>
<accession>S0FQF3</accession>
<dbReference type="SFLD" id="SFLDG01129">
    <property type="entry name" value="C1.5:_HAD__Beta-PGM__Phosphata"/>
    <property type="match status" value="1"/>
</dbReference>
<evidence type="ECO:0000313" key="1">
    <source>
        <dbReference type="EMBL" id="EMS74082.1"/>
    </source>
</evidence>
<reference evidence="1 2" key="1">
    <citation type="journal article" date="2013" name="Genome Announc.">
        <title>Draft Genome Sequence of the Cellulolytic, Mesophilic, Anaerobic Bacterium Clostridium termitidis Strain CT1112 (DSM 5398).</title>
        <authorList>
            <person name="Lal S."/>
            <person name="Ramachandran U."/>
            <person name="Zhang X."/>
            <person name="Munir R."/>
            <person name="Sparling R."/>
            <person name="Levin D.B."/>
        </authorList>
    </citation>
    <scope>NUCLEOTIDE SEQUENCE [LARGE SCALE GENOMIC DNA]</scope>
    <source>
        <strain evidence="1 2">CT1112</strain>
    </source>
</reference>
<dbReference type="Gene3D" id="3.40.50.1000">
    <property type="entry name" value="HAD superfamily/HAD-like"/>
    <property type="match status" value="1"/>
</dbReference>
<dbReference type="PANTHER" id="PTHR43434:SF1">
    <property type="entry name" value="PHOSPHOGLYCOLATE PHOSPHATASE"/>
    <property type="match status" value="1"/>
</dbReference>
<dbReference type="EMBL" id="AORV01000007">
    <property type="protein sequence ID" value="EMS74082.1"/>
    <property type="molecule type" value="Genomic_DNA"/>
</dbReference>
<dbReference type="GO" id="GO:0006281">
    <property type="term" value="P:DNA repair"/>
    <property type="evidence" value="ECO:0007669"/>
    <property type="project" value="TreeGrafter"/>
</dbReference>
<dbReference type="PATRIC" id="fig|1195236.3.peg.194"/>
<evidence type="ECO:0000313" key="2">
    <source>
        <dbReference type="Proteomes" id="UP000014155"/>
    </source>
</evidence>
<dbReference type="Proteomes" id="UP000014155">
    <property type="component" value="Unassembled WGS sequence"/>
</dbReference>
<comment type="caution">
    <text evidence="1">The sequence shown here is derived from an EMBL/GenBank/DDBJ whole genome shotgun (WGS) entry which is preliminary data.</text>
</comment>
<dbReference type="GO" id="GO:0008967">
    <property type="term" value="F:phosphoglycolate phosphatase activity"/>
    <property type="evidence" value="ECO:0007669"/>
    <property type="project" value="TreeGrafter"/>
</dbReference>
<dbReference type="SUPFAM" id="SSF56784">
    <property type="entry name" value="HAD-like"/>
    <property type="match status" value="1"/>
</dbReference>
<dbReference type="InterPro" id="IPR023198">
    <property type="entry name" value="PGP-like_dom2"/>
</dbReference>
<proteinExistence type="predicted"/>
<dbReference type="InterPro" id="IPR023214">
    <property type="entry name" value="HAD_sf"/>
</dbReference>
<keyword evidence="2" id="KW-1185">Reference proteome</keyword>
<gene>
    <name evidence="1" type="ORF">CTER_4163</name>
</gene>